<reference evidence="2 3" key="1">
    <citation type="submission" date="2020-07" db="EMBL/GenBank/DDBJ databases">
        <title>Roseicoccus Jingziensis gen. nov., sp. nov., isolated from coastal seawater.</title>
        <authorList>
            <person name="Feng X."/>
        </authorList>
    </citation>
    <scope>NUCLEOTIDE SEQUENCE [LARGE SCALE GENOMIC DNA]</scope>
    <source>
        <strain evidence="2 3">N1E253</strain>
    </source>
</reference>
<protein>
    <submittedName>
        <fullName evidence="2">Transposase</fullName>
    </submittedName>
</protein>
<organism evidence="2 3">
    <name type="scientific">Oceaniferula marina</name>
    <dbReference type="NCBI Taxonomy" id="2748318"/>
    <lineage>
        <taxon>Bacteria</taxon>
        <taxon>Pseudomonadati</taxon>
        <taxon>Verrucomicrobiota</taxon>
        <taxon>Verrucomicrobiia</taxon>
        <taxon>Verrucomicrobiales</taxon>
        <taxon>Verrucomicrobiaceae</taxon>
        <taxon>Oceaniferula</taxon>
    </lineage>
</organism>
<evidence type="ECO:0000313" key="3">
    <source>
        <dbReference type="Proteomes" id="UP000557872"/>
    </source>
</evidence>
<name>A0A851GK42_9BACT</name>
<dbReference type="PANTHER" id="PTHR34322">
    <property type="entry name" value="TRANSPOSASE, Y1_TNP DOMAIN-CONTAINING"/>
    <property type="match status" value="1"/>
</dbReference>
<dbReference type="GO" id="GO:0004803">
    <property type="term" value="F:transposase activity"/>
    <property type="evidence" value="ECO:0007669"/>
    <property type="project" value="InterPro"/>
</dbReference>
<dbReference type="GO" id="GO:0003677">
    <property type="term" value="F:DNA binding"/>
    <property type="evidence" value="ECO:0007669"/>
    <property type="project" value="InterPro"/>
</dbReference>
<dbReference type="GO" id="GO:0006313">
    <property type="term" value="P:DNA transposition"/>
    <property type="evidence" value="ECO:0007669"/>
    <property type="project" value="InterPro"/>
</dbReference>
<dbReference type="InterPro" id="IPR002686">
    <property type="entry name" value="Transposase_17"/>
</dbReference>
<evidence type="ECO:0000313" key="2">
    <source>
        <dbReference type="EMBL" id="NWK57372.1"/>
    </source>
</evidence>
<dbReference type="InterPro" id="IPR036515">
    <property type="entry name" value="Transposase_17_sf"/>
</dbReference>
<proteinExistence type="predicted"/>
<dbReference type="Proteomes" id="UP000557872">
    <property type="component" value="Unassembled WGS sequence"/>
</dbReference>
<dbReference type="Gene3D" id="3.30.70.1290">
    <property type="entry name" value="Transposase IS200-like"/>
    <property type="match status" value="1"/>
</dbReference>
<dbReference type="RefSeq" id="WP_178934375.1">
    <property type="nucleotide sequence ID" value="NZ_JACBAZ010000011.1"/>
</dbReference>
<dbReference type="SMART" id="SM01321">
    <property type="entry name" value="Y1_Tnp"/>
    <property type="match status" value="1"/>
</dbReference>
<comment type="caution">
    <text evidence="2">The sequence shown here is derived from an EMBL/GenBank/DDBJ whole genome shotgun (WGS) entry which is preliminary data.</text>
</comment>
<feature type="domain" description="Transposase IS200-like" evidence="1">
    <location>
        <begin position="9"/>
        <end position="127"/>
    </location>
</feature>
<accession>A0A851GK42</accession>
<evidence type="ECO:0000259" key="1">
    <source>
        <dbReference type="SMART" id="SM01321"/>
    </source>
</evidence>
<dbReference type="Pfam" id="PF01797">
    <property type="entry name" value="Y1_Tnp"/>
    <property type="match status" value="1"/>
</dbReference>
<dbReference type="PANTHER" id="PTHR34322:SF2">
    <property type="entry name" value="TRANSPOSASE IS200-LIKE DOMAIN-CONTAINING PROTEIN"/>
    <property type="match status" value="1"/>
</dbReference>
<dbReference type="SUPFAM" id="SSF143422">
    <property type="entry name" value="Transposase IS200-like"/>
    <property type="match status" value="1"/>
</dbReference>
<keyword evidence="3" id="KW-1185">Reference proteome</keyword>
<gene>
    <name evidence="2" type="ORF">HW115_17260</name>
</gene>
<dbReference type="EMBL" id="JACBAZ010000011">
    <property type="protein sequence ID" value="NWK57372.1"/>
    <property type="molecule type" value="Genomic_DNA"/>
</dbReference>
<dbReference type="AlphaFoldDB" id="A0A851GK42"/>
<sequence length="332" mass="38441">MARPIRIEFKGAMYHVMCRGDNGRDIFFGDKGCERFLDTLDEACIRAGWYVHAYVLMGNHYHMLLETPEGNLVDGMKWFQGTYTQRINAWQGRRGHLFQGRYKAQVVNGEQRDHNYFQTVSDYIHLNPARAIMTGKGKRWERLRDYPWSSLQSYCSWRRKRPSWLMVDKVLESYTFKDNTAGREAYAKYMDKRGEEVQGGEPGIGYEELRRGWCLGDGEFRQRMLDKAEKALQSTKRESLTGAAVKEHGEAQAVKLLNEGMEKLDLVPKQLEGMLKLAPEKQVLAAWLSSQTLVGTKWIAEMLHMGHRSNVSASKKWARETKEGSKWLCKLK</sequence>